<proteinExistence type="predicted"/>
<dbReference type="PANTHER" id="PTHR37984:SF15">
    <property type="entry name" value="INTEGRASE CATALYTIC DOMAIN-CONTAINING PROTEIN"/>
    <property type="match status" value="1"/>
</dbReference>
<evidence type="ECO:0000313" key="3">
    <source>
        <dbReference type="Proteomes" id="UP000507470"/>
    </source>
</evidence>
<dbReference type="AlphaFoldDB" id="A0A6J8B2G1"/>
<dbReference type="GO" id="GO:0003676">
    <property type="term" value="F:nucleic acid binding"/>
    <property type="evidence" value="ECO:0007669"/>
    <property type="project" value="InterPro"/>
</dbReference>
<gene>
    <name evidence="2" type="ORF">MCOR_13087</name>
</gene>
<dbReference type="SUPFAM" id="SSF53098">
    <property type="entry name" value="Ribonuclease H-like"/>
    <property type="match status" value="1"/>
</dbReference>
<dbReference type="EMBL" id="CACVKT020002187">
    <property type="protein sequence ID" value="CAC5376442.1"/>
    <property type="molecule type" value="Genomic_DNA"/>
</dbReference>
<feature type="domain" description="Integrase catalytic" evidence="1">
    <location>
        <begin position="14"/>
        <end position="183"/>
    </location>
</feature>
<sequence length="222" mass="25779">MHPLYTTRNKKSNAEEEPSCYLCTVKTAEPDSTIREEIEVESTEQGVNWTQIITKYFSRWAESYPMPDQEAETVTRIFGGEFIARFGLPRQVYTDQRRQFEYHLFQSLCQTFKIDKTRTTALHPQSDGMVERLNRTIDDILSKFIAKDQRDWDLHLPLAMMAYRSSIHAITGYSPSMLMFGREIELPVDLLYGQPPQISDNITHQYLAQLINNCSENGLARI</sequence>
<organism evidence="2 3">
    <name type="scientific">Mytilus coruscus</name>
    <name type="common">Sea mussel</name>
    <dbReference type="NCBI Taxonomy" id="42192"/>
    <lineage>
        <taxon>Eukaryota</taxon>
        <taxon>Metazoa</taxon>
        <taxon>Spiralia</taxon>
        <taxon>Lophotrochozoa</taxon>
        <taxon>Mollusca</taxon>
        <taxon>Bivalvia</taxon>
        <taxon>Autobranchia</taxon>
        <taxon>Pteriomorphia</taxon>
        <taxon>Mytilida</taxon>
        <taxon>Mytiloidea</taxon>
        <taxon>Mytilidae</taxon>
        <taxon>Mytilinae</taxon>
        <taxon>Mytilus</taxon>
    </lineage>
</organism>
<dbReference type="FunFam" id="3.30.420.10:FF:000032">
    <property type="entry name" value="Retrovirus-related Pol polyprotein from transposon 297-like Protein"/>
    <property type="match status" value="1"/>
</dbReference>
<dbReference type="Gene3D" id="3.30.420.10">
    <property type="entry name" value="Ribonuclease H-like superfamily/Ribonuclease H"/>
    <property type="match status" value="1"/>
</dbReference>
<dbReference type="InterPro" id="IPR012337">
    <property type="entry name" value="RNaseH-like_sf"/>
</dbReference>
<keyword evidence="3" id="KW-1185">Reference proteome</keyword>
<protein>
    <recommendedName>
        <fullName evidence="1">Integrase catalytic domain-containing protein</fullName>
    </recommendedName>
</protein>
<dbReference type="InterPro" id="IPR001584">
    <property type="entry name" value="Integrase_cat-core"/>
</dbReference>
<reference evidence="2 3" key="1">
    <citation type="submission" date="2020-06" db="EMBL/GenBank/DDBJ databases">
        <authorList>
            <person name="Li R."/>
            <person name="Bekaert M."/>
        </authorList>
    </citation>
    <scope>NUCLEOTIDE SEQUENCE [LARGE SCALE GENOMIC DNA]</scope>
    <source>
        <strain evidence="3">wild</strain>
    </source>
</reference>
<dbReference type="PROSITE" id="PS50994">
    <property type="entry name" value="INTEGRASE"/>
    <property type="match status" value="1"/>
</dbReference>
<dbReference type="InterPro" id="IPR036397">
    <property type="entry name" value="RNaseH_sf"/>
</dbReference>
<dbReference type="InterPro" id="IPR050951">
    <property type="entry name" value="Retrovirus_Pol_polyprotein"/>
</dbReference>
<dbReference type="OrthoDB" id="10062030at2759"/>
<dbReference type="Proteomes" id="UP000507470">
    <property type="component" value="Unassembled WGS sequence"/>
</dbReference>
<accession>A0A6J8B2G1</accession>
<name>A0A6J8B2G1_MYTCO</name>
<evidence type="ECO:0000313" key="2">
    <source>
        <dbReference type="EMBL" id="CAC5376442.1"/>
    </source>
</evidence>
<dbReference type="PANTHER" id="PTHR37984">
    <property type="entry name" value="PROTEIN CBG26694"/>
    <property type="match status" value="1"/>
</dbReference>
<evidence type="ECO:0000259" key="1">
    <source>
        <dbReference type="PROSITE" id="PS50994"/>
    </source>
</evidence>
<dbReference type="GO" id="GO:0015074">
    <property type="term" value="P:DNA integration"/>
    <property type="evidence" value="ECO:0007669"/>
    <property type="project" value="InterPro"/>
</dbReference>